<reference evidence="2 3" key="1">
    <citation type="submission" date="2019-02" db="EMBL/GenBank/DDBJ databases">
        <title>Deep-cultivation of Planctomycetes and their phenomic and genomic characterization uncovers novel biology.</title>
        <authorList>
            <person name="Wiegand S."/>
            <person name="Jogler M."/>
            <person name="Boedeker C."/>
            <person name="Pinto D."/>
            <person name="Vollmers J."/>
            <person name="Rivas-Marin E."/>
            <person name="Kohn T."/>
            <person name="Peeters S.H."/>
            <person name="Heuer A."/>
            <person name="Rast P."/>
            <person name="Oberbeckmann S."/>
            <person name="Bunk B."/>
            <person name="Jeske O."/>
            <person name="Meyerdierks A."/>
            <person name="Storesund J.E."/>
            <person name="Kallscheuer N."/>
            <person name="Luecker S."/>
            <person name="Lage O.M."/>
            <person name="Pohl T."/>
            <person name="Merkel B.J."/>
            <person name="Hornburger P."/>
            <person name="Mueller R.-W."/>
            <person name="Bruemmer F."/>
            <person name="Labrenz M."/>
            <person name="Spormann A.M."/>
            <person name="Op Den Camp H."/>
            <person name="Overmann J."/>
            <person name="Amann R."/>
            <person name="Jetten M.S.M."/>
            <person name="Mascher T."/>
            <person name="Medema M.H."/>
            <person name="Devos D.P."/>
            <person name="Kaster A.-K."/>
            <person name="Ovreas L."/>
            <person name="Rohde M."/>
            <person name="Galperin M.Y."/>
            <person name="Jogler C."/>
        </authorList>
    </citation>
    <scope>NUCLEOTIDE SEQUENCE [LARGE SCALE GENOMIC DNA]</scope>
    <source>
        <strain evidence="2 3">Pan54</strain>
    </source>
</reference>
<evidence type="ECO:0008006" key="4">
    <source>
        <dbReference type="Google" id="ProtNLM"/>
    </source>
</evidence>
<organism evidence="2 3">
    <name type="scientific">Rubinisphaera italica</name>
    <dbReference type="NCBI Taxonomy" id="2527969"/>
    <lineage>
        <taxon>Bacteria</taxon>
        <taxon>Pseudomonadati</taxon>
        <taxon>Planctomycetota</taxon>
        <taxon>Planctomycetia</taxon>
        <taxon>Planctomycetales</taxon>
        <taxon>Planctomycetaceae</taxon>
        <taxon>Rubinisphaera</taxon>
    </lineage>
</organism>
<feature type="compositionally biased region" description="Basic and acidic residues" evidence="1">
    <location>
        <begin position="128"/>
        <end position="141"/>
    </location>
</feature>
<evidence type="ECO:0000313" key="3">
    <source>
        <dbReference type="Proteomes" id="UP000316095"/>
    </source>
</evidence>
<gene>
    <name evidence="2" type="ORF">Pan54_08430</name>
</gene>
<comment type="caution">
    <text evidence="2">The sequence shown here is derived from an EMBL/GenBank/DDBJ whole genome shotgun (WGS) entry which is preliminary data.</text>
</comment>
<evidence type="ECO:0000313" key="2">
    <source>
        <dbReference type="EMBL" id="TWT60129.1"/>
    </source>
</evidence>
<protein>
    <recommendedName>
        <fullName evidence="4">STAS domain-containing protein</fullName>
    </recommendedName>
</protein>
<proteinExistence type="predicted"/>
<accession>A0A5C5XBW3</accession>
<dbReference type="Proteomes" id="UP000316095">
    <property type="component" value="Unassembled WGS sequence"/>
</dbReference>
<dbReference type="EMBL" id="SJPG01000001">
    <property type="protein sequence ID" value="TWT60129.1"/>
    <property type="molecule type" value="Genomic_DNA"/>
</dbReference>
<dbReference type="Gene3D" id="3.30.750.24">
    <property type="entry name" value="STAS domain"/>
    <property type="match status" value="1"/>
</dbReference>
<evidence type="ECO:0000256" key="1">
    <source>
        <dbReference type="SAM" id="MobiDB-lite"/>
    </source>
</evidence>
<name>A0A5C5XBW3_9PLAN</name>
<dbReference type="RefSeq" id="WP_146502282.1">
    <property type="nucleotide sequence ID" value="NZ_SJPG01000001.1"/>
</dbReference>
<dbReference type="InterPro" id="IPR036513">
    <property type="entry name" value="STAS_dom_sf"/>
</dbReference>
<feature type="region of interest" description="Disordered" evidence="1">
    <location>
        <begin position="119"/>
        <end position="150"/>
    </location>
</feature>
<sequence length="150" mass="17570">MPRKKRQRISLHEDGNTIVLDMGPIEIWDGADLALLRETVNRQVEMEKRESISFAMHPVKYVPSGFFGMLLDCFDRGIEIHLLSPNEHVQKMLWFQRFFATKDGENFFLHSGPSEEIPHDQPLPWASEDDHHTWDANESKRPRVPSLYRT</sequence>
<dbReference type="AlphaFoldDB" id="A0A5C5XBW3"/>
<dbReference type="OrthoDB" id="214310at2"/>
<keyword evidence="3" id="KW-1185">Reference proteome</keyword>